<dbReference type="PRINTS" id="PR01438">
    <property type="entry name" value="UNVRSLSTRESS"/>
</dbReference>
<organism evidence="4">
    <name type="scientific">Desulfofervidus auxilii</name>
    <dbReference type="NCBI Taxonomy" id="1621989"/>
    <lineage>
        <taxon>Bacteria</taxon>
        <taxon>Pseudomonadati</taxon>
        <taxon>Thermodesulfobacteriota</taxon>
        <taxon>Candidatus Desulfofervidia</taxon>
        <taxon>Candidatus Desulfofervidales</taxon>
        <taxon>Candidatus Desulfofervidaceae</taxon>
        <taxon>Candidatus Desulfofervidus</taxon>
    </lineage>
</organism>
<dbReference type="InterPro" id="IPR006015">
    <property type="entry name" value="Universal_stress_UspA"/>
</dbReference>
<dbReference type="PIRSF" id="PIRSF006276">
    <property type="entry name" value="UspA"/>
    <property type="match status" value="1"/>
</dbReference>
<dbReference type="GO" id="GO:0005737">
    <property type="term" value="C:cytoplasm"/>
    <property type="evidence" value="ECO:0007669"/>
    <property type="project" value="UniProtKB-SubCell"/>
</dbReference>
<proteinExistence type="inferred from homology"/>
<comment type="caution">
    <text evidence="4">The sequence shown here is derived from an EMBL/GenBank/DDBJ whole genome shotgun (WGS) entry which is preliminary data.</text>
</comment>
<evidence type="ECO:0000256" key="1">
    <source>
        <dbReference type="ARBA" id="ARBA00008791"/>
    </source>
</evidence>
<dbReference type="SUPFAM" id="SSF52402">
    <property type="entry name" value="Adenine nucleotide alpha hydrolases-like"/>
    <property type="match status" value="1"/>
</dbReference>
<dbReference type="AlphaFoldDB" id="A0A7C0Y5L8"/>
<dbReference type="PANTHER" id="PTHR46268:SF6">
    <property type="entry name" value="UNIVERSAL STRESS PROTEIN UP12"/>
    <property type="match status" value="1"/>
</dbReference>
<comment type="similarity">
    <text evidence="1 2">Belongs to the universal stress protein A family.</text>
</comment>
<sequence length="150" mass="17258">MKEFKKMLVPIDFSEVSIVLVPYAKYFAEKLQVKIHLLYVVRSLDYFGGFYVPHTSIKKFEEEIIKGAEKRMKDFVEEHFKDFQVKFHVLIGDAATEILNFAEKENIDLILMGTHGRKGLDKIIFGSVAERVVKGASCPVLTINPYRSKL</sequence>
<dbReference type="Gene3D" id="3.40.50.620">
    <property type="entry name" value="HUPs"/>
    <property type="match status" value="1"/>
</dbReference>
<dbReference type="Proteomes" id="UP000886289">
    <property type="component" value="Unassembled WGS sequence"/>
</dbReference>
<gene>
    <name evidence="4" type="ORF">ENG63_09120</name>
</gene>
<protein>
    <recommendedName>
        <fullName evidence="2">Universal stress protein</fullName>
    </recommendedName>
</protein>
<accession>A0A7C0Y5L8</accession>
<name>A0A7C0Y5L8_DESA2</name>
<dbReference type="Pfam" id="PF00582">
    <property type="entry name" value="Usp"/>
    <property type="match status" value="1"/>
</dbReference>
<dbReference type="InterPro" id="IPR014729">
    <property type="entry name" value="Rossmann-like_a/b/a_fold"/>
</dbReference>
<comment type="subcellular location">
    <subcellularLocation>
        <location evidence="2">Cytoplasm</location>
    </subcellularLocation>
</comment>
<dbReference type="InterPro" id="IPR006016">
    <property type="entry name" value="UspA"/>
</dbReference>
<feature type="domain" description="UspA" evidence="3">
    <location>
        <begin position="4"/>
        <end position="143"/>
    </location>
</feature>
<evidence type="ECO:0000313" key="4">
    <source>
        <dbReference type="EMBL" id="HDD45001.1"/>
    </source>
</evidence>
<evidence type="ECO:0000256" key="2">
    <source>
        <dbReference type="PIRNR" id="PIRNR006276"/>
    </source>
</evidence>
<dbReference type="PANTHER" id="PTHR46268">
    <property type="entry name" value="STRESS RESPONSE PROTEIN NHAX"/>
    <property type="match status" value="1"/>
</dbReference>
<keyword evidence="2" id="KW-0963">Cytoplasm</keyword>
<dbReference type="CDD" id="cd00293">
    <property type="entry name" value="USP-like"/>
    <property type="match status" value="1"/>
</dbReference>
<evidence type="ECO:0000259" key="3">
    <source>
        <dbReference type="Pfam" id="PF00582"/>
    </source>
</evidence>
<reference evidence="4" key="1">
    <citation type="journal article" date="2020" name="mSystems">
        <title>Genome- and Community-Level Interaction Insights into Carbon Utilization and Element Cycling Functions of Hydrothermarchaeota in Hydrothermal Sediment.</title>
        <authorList>
            <person name="Zhou Z."/>
            <person name="Liu Y."/>
            <person name="Xu W."/>
            <person name="Pan J."/>
            <person name="Luo Z.H."/>
            <person name="Li M."/>
        </authorList>
    </citation>
    <scope>NUCLEOTIDE SEQUENCE [LARGE SCALE GENOMIC DNA]</scope>
    <source>
        <strain evidence="4">HyVt-233</strain>
    </source>
</reference>
<dbReference type="EMBL" id="DRBS01000335">
    <property type="protein sequence ID" value="HDD45001.1"/>
    <property type="molecule type" value="Genomic_DNA"/>
</dbReference>